<evidence type="ECO:0000259" key="2">
    <source>
        <dbReference type="Pfam" id="PF09423"/>
    </source>
</evidence>
<accession>A0ABU1UT06</accession>
<dbReference type="Pfam" id="PF09423">
    <property type="entry name" value="PhoD"/>
    <property type="match status" value="1"/>
</dbReference>
<keyword evidence="4" id="KW-1185">Reference proteome</keyword>
<comment type="caution">
    <text evidence="3">The sequence shown here is derived from an EMBL/GenBank/DDBJ whole genome shotgun (WGS) entry which is preliminary data.</text>
</comment>
<dbReference type="PANTHER" id="PTHR33987:SF1">
    <property type="entry name" value="CALCINEURIN-LIKE METALLO-PHOSPHOESTERASE SUPERFAMILY PROTEIN"/>
    <property type="match status" value="1"/>
</dbReference>
<keyword evidence="3" id="KW-0378">Hydrolase</keyword>
<protein>
    <submittedName>
        <fullName evidence="3">Alkaline phosphatase D</fullName>
        <ecNumber evidence="3">3.1.3.1</ecNumber>
    </submittedName>
</protein>
<evidence type="ECO:0000313" key="3">
    <source>
        <dbReference type="EMBL" id="MDR7088323.1"/>
    </source>
</evidence>
<keyword evidence="1" id="KW-0732">Signal</keyword>
<sequence length="367" mass="41496">MKSRLISPILLWLAAVFLPALAIADSGKPLPNKPDLGKGITRIAFGSCVHQDHEQPIWKAINIERPDLFVFLGDNIYGDTQDMAELARKYQTLGANPGFQALRQQSHVIATWDDHDYGADDVGAEFPQKEASRQIMLDFWGEPADSARRTRTDGIYTAHTYGEPGQRVQLILLDLRWNRSPLKGVSKAEYLLKKAPKKMGPYEPLTDTSAQLLGEAQWQWLEAQLQQPADLRVIASSVQLLPEFTGWESWANFPHERTRLFGLIDKLKVDGLFIISGDTHWSEFSRVDGAVSYPLWEATSSGLTEEWKAISPNQHRLGVAEHRNNYGLIEIDWTADQPSMTVSIKGQTGQVYMQNTLRLRDLRHRQP</sequence>
<dbReference type="RefSeq" id="WP_310067791.1">
    <property type="nucleotide sequence ID" value="NZ_JAVDVX010000001.1"/>
</dbReference>
<dbReference type="EMBL" id="JAVDVX010000001">
    <property type="protein sequence ID" value="MDR7088323.1"/>
    <property type="molecule type" value="Genomic_DNA"/>
</dbReference>
<feature type="domain" description="PhoD-like phosphatase metallophosphatase" evidence="2">
    <location>
        <begin position="47"/>
        <end position="305"/>
    </location>
</feature>
<gene>
    <name evidence="3" type="ORF">J2X05_000326</name>
</gene>
<dbReference type="InterPro" id="IPR029052">
    <property type="entry name" value="Metallo-depent_PP-like"/>
</dbReference>
<evidence type="ECO:0000256" key="1">
    <source>
        <dbReference type="SAM" id="SignalP"/>
    </source>
</evidence>
<reference evidence="3 4" key="1">
    <citation type="submission" date="2023-07" db="EMBL/GenBank/DDBJ databases">
        <title>Sorghum-associated microbial communities from plants grown in Nebraska, USA.</title>
        <authorList>
            <person name="Schachtman D."/>
        </authorList>
    </citation>
    <scope>NUCLEOTIDE SEQUENCE [LARGE SCALE GENOMIC DNA]</scope>
    <source>
        <strain evidence="3 4">BE190</strain>
    </source>
</reference>
<dbReference type="Gene3D" id="3.60.21.70">
    <property type="entry name" value="PhoD-like phosphatase"/>
    <property type="match status" value="1"/>
</dbReference>
<dbReference type="SUPFAM" id="SSF56300">
    <property type="entry name" value="Metallo-dependent phosphatases"/>
    <property type="match status" value="1"/>
</dbReference>
<dbReference type="InterPro" id="IPR018946">
    <property type="entry name" value="PhoD-like_MPP"/>
</dbReference>
<evidence type="ECO:0000313" key="4">
    <source>
        <dbReference type="Proteomes" id="UP001253595"/>
    </source>
</evidence>
<name>A0ABU1UT06_9GAMM</name>
<dbReference type="GO" id="GO:0004035">
    <property type="term" value="F:alkaline phosphatase activity"/>
    <property type="evidence" value="ECO:0007669"/>
    <property type="project" value="UniProtKB-EC"/>
</dbReference>
<dbReference type="InterPro" id="IPR038607">
    <property type="entry name" value="PhoD-like_sf"/>
</dbReference>
<feature type="signal peptide" evidence="1">
    <location>
        <begin position="1"/>
        <end position="22"/>
    </location>
</feature>
<organism evidence="3 4">
    <name type="scientific">Cellvibrio fibrivorans</name>
    <dbReference type="NCBI Taxonomy" id="126350"/>
    <lineage>
        <taxon>Bacteria</taxon>
        <taxon>Pseudomonadati</taxon>
        <taxon>Pseudomonadota</taxon>
        <taxon>Gammaproteobacteria</taxon>
        <taxon>Cellvibrionales</taxon>
        <taxon>Cellvibrionaceae</taxon>
        <taxon>Cellvibrio</taxon>
    </lineage>
</organism>
<proteinExistence type="predicted"/>
<dbReference type="PANTHER" id="PTHR33987">
    <property type="entry name" value="CALCINEURIN-LIKE METALLO-PHOSPHOESTERASE SUPERFAMILY PROTEIN"/>
    <property type="match status" value="1"/>
</dbReference>
<dbReference type="Proteomes" id="UP001253595">
    <property type="component" value="Unassembled WGS sequence"/>
</dbReference>
<feature type="chain" id="PRO_5045095759" evidence="1">
    <location>
        <begin position="23"/>
        <end position="367"/>
    </location>
</feature>
<dbReference type="CDD" id="cd07389">
    <property type="entry name" value="MPP_PhoD"/>
    <property type="match status" value="1"/>
</dbReference>
<dbReference type="EC" id="3.1.3.1" evidence="3"/>